<evidence type="ECO:0000256" key="3">
    <source>
        <dbReference type="ARBA" id="ARBA00022737"/>
    </source>
</evidence>
<dbReference type="InterPro" id="IPR003603">
    <property type="entry name" value="U2A'_phosphoprotein32A_C"/>
</dbReference>
<dbReference type="Pfam" id="PF14580">
    <property type="entry name" value="LRR_9"/>
    <property type="match status" value="4"/>
</dbReference>
<dbReference type="Pfam" id="PF13855">
    <property type="entry name" value="LRR_8"/>
    <property type="match status" value="1"/>
</dbReference>
<sequence>MGSGASAAEEEALLELLDANGLDKSSLQPEGGVEQVMHLEMFLHEYPRMLGLHHFPFLKTLCLIHQEIREIEGLDQCVNLEKLWIVENHITEIKGLSKLHRLKELFLYSNHITEIKNLEELTNLEVLWLADNNISSLEGLGSLGKLRELNLARNDIEVVGDALANNTSLEVLNLADNRIGSFKEVRALSRLPRLTDLCFADPMWGESPLAALCNYQTFVLFMLPKLSSLDTLVLADETKQLAEATFLKKQMYYNMRIKTTYRNARNIIRLGSEGKKERAQHRSAGQRGQEARARSEGKKVLKSLLWPLQVLKSLQRPLQVDVVMQQRDIQRELEELEHYGKSAATAEGEVCATREASEGLKQKLDIIDAKLTKFSQQAGEISNYFDACAGRTHQVADAYVSRMLLELETAGNIRLEEGKPSDLWYTSCVDLINSRFQPSDYDASLGVTGVDVLNVTRIHNRWLRNRFEKQSALNGASNDASKRTMEYLFLGDHPGLPGMMDEVVEGGMQPVKDFAAKGLDAAIVVSNSLFLADKLRLRAASEHHFKTLTVLFPFAHLHGSLVPANCLEGPLVAQRNYTGAPNAAFRTKAGDLKQRLWYLFDNALVLPEYLVEFQYTLGSKGSCLAPRPCVGTSELESSWGMSMAAPLSPGLSQCVLTQLEPDLRPLARPLMSWLALKFEPQAMRDMCGKGAEEFEVKALLERPPQVAPRPQLGSMGQDALQQFLKGTSLEGLTYLNLHNSGLIKLESLSLLKALKVLVLSFNSIQRLDGLSELSALERLDLAHNQIKKIVKLEEVYGLKKYVPQLTILNLADNPLCDDKSYRPTVLRKLKSLTVLDGCPIPASEKAMFGENAGALTMAAIMQHGSAGQRFGITDASLTASTSGQDLAPAQITELVLERKHIRRLQNLSQLPNLRRASFADNQISHIESLEGCTALEELCLEENRIGAIEGLQGCSRLKKLQLGRNRLAVLDMLACMTNLTQLSIEDNELKSLAGIEPLVNLMELYAGEHSVSPADYRLYVIFNVRKLKVLDGAPIEAAEQAAAKSKYSGRLTLEFLEERLGHCLFDRIRELDVSGLKVRDVGSVFLGPEFAMLQELHLNSNLLVDISGLAMLRELQVLSLVSNRLGEECTFNARRLIEKNPDLYKALTSPHAGNAYSLSSYQLFPNLQVLQLGGNQITNIASLQLGGLTSLRTLFLNNNDITRINGLEGLTNLQELVLDRNRIRYIDPDAFSSLGRLRELRLEENGLRSLANLQCLTGLQALHLGYNRISEISDVERLSSLTGLVEVNLLSNPVSRKPTYRVSLLSKCPEIVALDLQAVTFEEREYIQALCLQQQQQQAECAAAQAGRTGQVAIRMTNVDFSSLNLGGSQFSSGPQMPSIPSSAVVVPGLEGAIGQGITPAPRGDALSSGMYLQPSQSLGIGGIGYGSPSLSDPQALARTQPCSLAEAALSGD</sequence>
<dbReference type="SUPFAM" id="SSF52058">
    <property type="entry name" value="L domain-like"/>
    <property type="match status" value="1"/>
</dbReference>
<dbReference type="SMART" id="SM00446">
    <property type="entry name" value="LRRcap"/>
    <property type="match status" value="3"/>
</dbReference>
<comment type="subcellular location">
    <subcellularLocation>
        <location evidence="1">Cytoplasm</location>
        <location evidence="1">Cytoskeleton</location>
        <location evidence="1">Cilium axoneme</location>
    </subcellularLocation>
</comment>
<accession>D2SPD7</accession>
<protein>
    <recommendedName>
        <fullName evidence="5">U2A'/phosphoprotein 32 family A C-terminal domain-containing protein</fullName>
    </recommendedName>
</protein>
<feature type="domain" description="U2A'/phosphoprotein 32 family A C-terminal" evidence="5">
    <location>
        <begin position="818"/>
        <end position="836"/>
    </location>
</feature>
<name>D2SPD7_9CHLO</name>
<evidence type="ECO:0000256" key="4">
    <source>
        <dbReference type="SAM" id="MobiDB-lite"/>
    </source>
</evidence>
<feature type="domain" description="U2A'/phosphoprotein 32 family A C-terminal" evidence="5">
    <location>
        <begin position="212"/>
        <end position="230"/>
    </location>
</feature>
<dbReference type="InterPro" id="IPR001611">
    <property type="entry name" value="Leu-rich_rpt"/>
</dbReference>
<proteinExistence type="predicted"/>
<dbReference type="SMART" id="SM00369">
    <property type="entry name" value="LRR_TYP"/>
    <property type="match status" value="14"/>
</dbReference>
<organism evidence="6">
    <name type="scientific">Dunaliella viridis</name>
    <dbReference type="NCBI Taxonomy" id="140095"/>
    <lineage>
        <taxon>Eukaryota</taxon>
        <taxon>Viridiplantae</taxon>
        <taxon>Chlorophyta</taxon>
        <taxon>core chlorophytes</taxon>
        <taxon>Chlorophyceae</taxon>
        <taxon>CS clade</taxon>
        <taxon>Chlamydomonadales</taxon>
        <taxon>Dunaliellaceae</taxon>
        <taxon>Dunaliella</taxon>
    </lineage>
</organism>
<dbReference type="InterPro" id="IPR050836">
    <property type="entry name" value="SDS22/Internalin_LRR"/>
</dbReference>
<feature type="domain" description="U2A'/phosphoprotein 32 family A C-terminal" evidence="5">
    <location>
        <begin position="1013"/>
        <end position="1031"/>
    </location>
</feature>
<dbReference type="SMART" id="SM00365">
    <property type="entry name" value="LRR_SD22"/>
    <property type="match status" value="15"/>
</dbReference>
<dbReference type="PANTHER" id="PTHR46652:SF8">
    <property type="entry name" value="LEUCINE RICH REPEAT CONTAINING 23"/>
    <property type="match status" value="1"/>
</dbReference>
<dbReference type="GO" id="GO:0005930">
    <property type="term" value="C:axoneme"/>
    <property type="evidence" value="ECO:0007669"/>
    <property type="project" value="UniProtKB-SubCell"/>
</dbReference>
<feature type="region of interest" description="Disordered" evidence="4">
    <location>
        <begin position="272"/>
        <end position="295"/>
    </location>
</feature>
<evidence type="ECO:0000256" key="1">
    <source>
        <dbReference type="ARBA" id="ARBA00004430"/>
    </source>
</evidence>
<dbReference type="SUPFAM" id="SSF52075">
    <property type="entry name" value="Outer arm dynein light chain 1"/>
    <property type="match status" value="1"/>
</dbReference>
<keyword evidence="2" id="KW-0433">Leucine-rich repeat</keyword>
<evidence type="ECO:0000256" key="2">
    <source>
        <dbReference type="ARBA" id="ARBA00022614"/>
    </source>
</evidence>
<evidence type="ECO:0000259" key="5">
    <source>
        <dbReference type="SMART" id="SM00446"/>
    </source>
</evidence>
<dbReference type="InterPro" id="IPR003591">
    <property type="entry name" value="Leu-rich_rpt_typical-subtyp"/>
</dbReference>
<keyword evidence="3" id="KW-0677">Repeat</keyword>
<dbReference type="EMBL" id="FJ268732">
    <property type="protein sequence ID" value="ACL28159.1"/>
    <property type="molecule type" value="Genomic_DNA"/>
</dbReference>
<dbReference type="PANTHER" id="PTHR46652">
    <property type="entry name" value="LEUCINE-RICH REPEAT AND IQ DOMAIN-CONTAINING PROTEIN 1-RELATED"/>
    <property type="match status" value="1"/>
</dbReference>
<evidence type="ECO:0000313" key="6">
    <source>
        <dbReference type="EMBL" id="ACL28159.1"/>
    </source>
</evidence>
<dbReference type="Gene3D" id="3.80.10.10">
    <property type="entry name" value="Ribonuclease Inhibitor"/>
    <property type="match status" value="6"/>
</dbReference>
<reference evidence="6" key="1">
    <citation type="submission" date="2008-09" db="EMBL/GenBank/DDBJ databases">
        <title>A salt-induced sodium-dependent phosphate transporter was localized to starch grains of Dunaliella viridis.</title>
        <authorList>
            <person name="Li G."/>
            <person name="Meng X."/>
            <person name="Guan Z."/>
            <person name="Li Q."/>
            <person name="Liu Z."/>
            <person name="Xu Z."/>
            <person name="Song R."/>
        </authorList>
    </citation>
    <scope>NUCLEOTIDE SEQUENCE</scope>
    <source>
        <strain evidence="6">SHU</strain>
    </source>
</reference>
<dbReference type="InterPro" id="IPR032675">
    <property type="entry name" value="LRR_dom_sf"/>
</dbReference>
<dbReference type="PROSITE" id="PS51450">
    <property type="entry name" value="LRR"/>
    <property type="match status" value="15"/>
</dbReference>